<protein>
    <submittedName>
        <fullName evidence="1">Uncharacterized protein</fullName>
    </submittedName>
</protein>
<dbReference type="Proteomes" id="UP000287651">
    <property type="component" value="Unassembled WGS sequence"/>
</dbReference>
<reference evidence="1 2" key="1">
    <citation type="journal article" date="2014" name="Agronomy (Basel)">
        <title>A Draft Genome Sequence for Ensete ventricosum, the Drought-Tolerant Tree Against Hunger.</title>
        <authorList>
            <person name="Harrison J."/>
            <person name="Moore K.A."/>
            <person name="Paszkiewicz K."/>
            <person name="Jones T."/>
            <person name="Grant M."/>
            <person name="Ambacheew D."/>
            <person name="Muzemil S."/>
            <person name="Studholme D.J."/>
        </authorList>
    </citation>
    <scope>NUCLEOTIDE SEQUENCE [LARGE SCALE GENOMIC DNA]</scope>
</reference>
<comment type="caution">
    <text evidence="1">The sequence shown here is derived from an EMBL/GenBank/DDBJ whole genome shotgun (WGS) entry which is preliminary data.</text>
</comment>
<evidence type="ECO:0000313" key="2">
    <source>
        <dbReference type="Proteomes" id="UP000287651"/>
    </source>
</evidence>
<gene>
    <name evidence="1" type="ORF">B296_00043741</name>
</gene>
<proteinExistence type="predicted"/>
<sequence length="93" mass="10031">MQILTRCQENYCVVNRNEGLTVVDFSGGDAATAGAIGRSEGQREKRYDGVEKVSLLVGANAIVVVHKKDGLVQKNASVEKLRKPTGSNRGRES</sequence>
<evidence type="ECO:0000313" key="1">
    <source>
        <dbReference type="EMBL" id="RRT60139.1"/>
    </source>
</evidence>
<organism evidence="1 2">
    <name type="scientific">Ensete ventricosum</name>
    <name type="common">Abyssinian banana</name>
    <name type="synonym">Musa ensete</name>
    <dbReference type="NCBI Taxonomy" id="4639"/>
    <lineage>
        <taxon>Eukaryota</taxon>
        <taxon>Viridiplantae</taxon>
        <taxon>Streptophyta</taxon>
        <taxon>Embryophyta</taxon>
        <taxon>Tracheophyta</taxon>
        <taxon>Spermatophyta</taxon>
        <taxon>Magnoliopsida</taxon>
        <taxon>Liliopsida</taxon>
        <taxon>Zingiberales</taxon>
        <taxon>Musaceae</taxon>
        <taxon>Ensete</taxon>
    </lineage>
</organism>
<accession>A0A426Z845</accession>
<name>A0A426Z845_ENSVE</name>
<dbReference type="EMBL" id="AMZH03007913">
    <property type="protein sequence ID" value="RRT60139.1"/>
    <property type="molecule type" value="Genomic_DNA"/>
</dbReference>
<dbReference type="AlphaFoldDB" id="A0A426Z845"/>